<keyword evidence="2" id="KW-1185">Reference proteome</keyword>
<dbReference type="STRING" id="683960.A0A1E3NV53"/>
<dbReference type="GeneID" id="30202458"/>
<dbReference type="Pfam" id="PF08228">
    <property type="entry name" value="RNase_P_pop3"/>
    <property type="match status" value="1"/>
</dbReference>
<proteinExistence type="predicted"/>
<protein>
    <recommendedName>
        <fullName evidence="3">Ribosomal protein L7Ae/L30e/S12e/Gadd45 domain-containing protein</fullName>
    </recommendedName>
</protein>
<dbReference type="AlphaFoldDB" id="A0A1E3NV53"/>
<name>A0A1E3NV53_WICAA</name>
<evidence type="ECO:0000313" key="2">
    <source>
        <dbReference type="Proteomes" id="UP000094112"/>
    </source>
</evidence>
<dbReference type="GO" id="GO:0004526">
    <property type="term" value="F:ribonuclease P activity"/>
    <property type="evidence" value="ECO:0007669"/>
    <property type="project" value="TreeGrafter"/>
</dbReference>
<evidence type="ECO:0000313" key="1">
    <source>
        <dbReference type="EMBL" id="ODQ57081.1"/>
    </source>
</evidence>
<dbReference type="GO" id="GO:0000171">
    <property type="term" value="F:ribonuclease MRP activity"/>
    <property type="evidence" value="ECO:0007669"/>
    <property type="project" value="TreeGrafter"/>
</dbReference>
<dbReference type="PANTHER" id="PTHR28272:SF1">
    <property type="entry name" value="RIBONUCLEASES P_MRP PROTEIN SUBUNIT POP3"/>
    <property type="match status" value="1"/>
</dbReference>
<gene>
    <name evidence="1" type="ORF">WICANDRAFT_81306</name>
</gene>
<accession>A0A1E3NV53</accession>
<reference evidence="1 2" key="1">
    <citation type="journal article" date="2016" name="Proc. Natl. Acad. Sci. U.S.A.">
        <title>Comparative genomics of biotechnologically important yeasts.</title>
        <authorList>
            <person name="Riley R."/>
            <person name="Haridas S."/>
            <person name="Wolfe K.H."/>
            <person name="Lopes M.R."/>
            <person name="Hittinger C.T."/>
            <person name="Goeker M."/>
            <person name="Salamov A.A."/>
            <person name="Wisecaver J.H."/>
            <person name="Long T.M."/>
            <person name="Calvey C.H."/>
            <person name="Aerts A.L."/>
            <person name="Barry K.W."/>
            <person name="Choi C."/>
            <person name="Clum A."/>
            <person name="Coughlan A.Y."/>
            <person name="Deshpande S."/>
            <person name="Douglass A.P."/>
            <person name="Hanson S.J."/>
            <person name="Klenk H.-P."/>
            <person name="LaButti K.M."/>
            <person name="Lapidus A."/>
            <person name="Lindquist E.A."/>
            <person name="Lipzen A.M."/>
            <person name="Meier-Kolthoff J.P."/>
            <person name="Ohm R.A."/>
            <person name="Otillar R.P."/>
            <person name="Pangilinan J.L."/>
            <person name="Peng Y."/>
            <person name="Rokas A."/>
            <person name="Rosa C.A."/>
            <person name="Scheuner C."/>
            <person name="Sibirny A.A."/>
            <person name="Slot J.C."/>
            <person name="Stielow J.B."/>
            <person name="Sun H."/>
            <person name="Kurtzman C.P."/>
            <person name="Blackwell M."/>
            <person name="Grigoriev I.V."/>
            <person name="Jeffries T.W."/>
        </authorList>
    </citation>
    <scope>NUCLEOTIDE SEQUENCE [LARGE SCALE GENOMIC DNA]</scope>
    <source>
        <strain evidence="2">ATCC 58044 / CBS 1984 / NCYC 433 / NRRL Y-366-8</strain>
    </source>
</reference>
<dbReference type="Proteomes" id="UP000094112">
    <property type="component" value="Unassembled WGS sequence"/>
</dbReference>
<dbReference type="GO" id="GO:0005829">
    <property type="term" value="C:cytosol"/>
    <property type="evidence" value="ECO:0007669"/>
    <property type="project" value="TreeGrafter"/>
</dbReference>
<sequence>MNSLKEVEKKRKQVFKPLLENPFTQAQFPRIEPIIQEQLLEFLLHILLDVKKYNTLVDSKPSFKVEKPEILSNITLGFNSTVQALENQAQDKKQTPKLSFIVVCKADIQPQLLISQFPVLCYTASKQDHKIKLIQLPKGSIDRIEEVLGKKTGIIGLQNFENLPEGFIKLIEEEVKNIEVPWLENISFVSPKIKMLKTTAPIMPKRNKQKTNKVQKS</sequence>
<dbReference type="EMBL" id="KV454214">
    <property type="protein sequence ID" value="ODQ57081.1"/>
    <property type="molecule type" value="Genomic_DNA"/>
</dbReference>
<dbReference type="InterPro" id="IPR013241">
    <property type="entry name" value="RNase_P_Pop3"/>
</dbReference>
<dbReference type="RefSeq" id="XP_019036288.1">
    <property type="nucleotide sequence ID" value="XM_019185212.1"/>
</dbReference>
<dbReference type="GO" id="GO:0005655">
    <property type="term" value="C:nucleolar ribonuclease P complex"/>
    <property type="evidence" value="ECO:0007669"/>
    <property type="project" value="TreeGrafter"/>
</dbReference>
<organism evidence="1 2">
    <name type="scientific">Wickerhamomyces anomalus (strain ATCC 58044 / CBS 1984 / NCYC 433 / NRRL Y-366-8)</name>
    <name type="common">Yeast</name>
    <name type="synonym">Hansenula anomala</name>
    <dbReference type="NCBI Taxonomy" id="683960"/>
    <lineage>
        <taxon>Eukaryota</taxon>
        <taxon>Fungi</taxon>
        <taxon>Dikarya</taxon>
        <taxon>Ascomycota</taxon>
        <taxon>Saccharomycotina</taxon>
        <taxon>Saccharomycetes</taxon>
        <taxon>Phaffomycetales</taxon>
        <taxon>Wickerhamomycetaceae</taxon>
        <taxon>Wickerhamomyces</taxon>
    </lineage>
</organism>
<evidence type="ECO:0008006" key="3">
    <source>
        <dbReference type="Google" id="ProtNLM"/>
    </source>
</evidence>
<dbReference type="GO" id="GO:0008033">
    <property type="term" value="P:tRNA processing"/>
    <property type="evidence" value="ECO:0007669"/>
    <property type="project" value="InterPro"/>
</dbReference>
<dbReference type="GO" id="GO:0006364">
    <property type="term" value="P:rRNA processing"/>
    <property type="evidence" value="ECO:0007669"/>
    <property type="project" value="InterPro"/>
</dbReference>
<dbReference type="OrthoDB" id="20109at2759"/>
<dbReference type="PANTHER" id="PTHR28272">
    <property type="entry name" value="RIBONUCLEASES P/MRP PROTEIN SUBUNIT POP3"/>
    <property type="match status" value="1"/>
</dbReference>
<dbReference type="GO" id="GO:0034965">
    <property type="term" value="P:intronic box C/D snoRNA processing"/>
    <property type="evidence" value="ECO:0007669"/>
    <property type="project" value="TreeGrafter"/>
</dbReference>
<dbReference type="GO" id="GO:0000172">
    <property type="term" value="C:ribonuclease MRP complex"/>
    <property type="evidence" value="ECO:0007669"/>
    <property type="project" value="TreeGrafter"/>
</dbReference>